<feature type="transmembrane region" description="Helical" evidence="1">
    <location>
        <begin position="41"/>
        <end position="63"/>
    </location>
</feature>
<evidence type="ECO:0000313" key="3">
    <source>
        <dbReference type="Proteomes" id="UP000095347"/>
    </source>
</evidence>
<dbReference type="EMBL" id="MCGG01000052">
    <property type="protein sequence ID" value="OEJ65367.1"/>
    <property type="molecule type" value="Genomic_DNA"/>
</dbReference>
<dbReference type="GO" id="GO:0009389">
    <property type="term" value="F:dimethyl sulfoxide reductase activity"/>
    <property type="evidence" value="ECO:0007669"/>
    <property type="project" value="TreeGrafter"/>
</dbReference>
<proteinExistence type="predicted"/>
<name>A0A1E5Q513_9PROT</name>
<gene>
    <name evidence="2" type="ORF">BEN30_14720</name>
</gene>
<protein>
    <submittedName>
        <fullName evidence="2">DMSO reductase</fullName>
    </submittedName>
</protein>
<feature type="transmembrane region" description="Helical" evidence="1">
    <location>
        <begin position="252"/>
        <end position="271"/>
    </location>
</feature>
<evidence type="ECO:0000313" key="2">
    <source>
        <dbReference type="EMBL" id="OEJ65367.1"/>
    </source>
</evidence>
<accession>A0A1E5Q513</accession>
<dbReference type="RefSeq" id="WP_069958826.1">
    <property type="nucleotide sequence ID" value="NZ_MCGG01000052.1"/>
</dbReference>
<dbReference type="GO" id="GO:0019645">
    <property type="term" value="P:anaerobic electron transport chain"/>
    <property type="evidence" value="ECO:0007669"/>
    <property type="project" value="InterPro"/>
</dbReference>
<feature type="transmembrane region" description="Helical" evidence="1">
    <location>
        <begin position="110"/>
        <end position="130"/>
    </location>
</feature>
<feature type="transmembrane region" description="Helical" evidence="1">
    <location>
        <begin position="7"/>
        <end position="29"/>
    </location>
</feature>
<dbReference type="PANTHER" id="PTHR38095:SF1">
    <property type="entry name" value="ANAEROBIC DIMETHYL SULFOXIDE REDUCTASE CHAIN YNFH"/>
    <property type="match status" value="1"/>
</dbReference>
<feature type="transmembrane region" description="Helical" evidence="1">
    <location>
        <begin position="176"/>
        <end position="195"/>
    </location>
</feature>
<sequence>MHPAFSVIFFTTCSGAGYGLLAMMGIWGAAGMLPSERWMGLSGLLFALTLVTVGLLASTFHLGRPERAWRAMTQWRSSWLAREGVMAVLTYIPAALFGLGWVWFEDTTGLWAVAGVVSAILAWLTVICTAKIYHSLRPIHQWHNDWTVPSYLLLSIMSGAVLMSVLVHLFGAENPYIQGLTVVTLALGWGLKTLYWGFNKRSSGLPTVNSAIGIDAAGDVSVLELPHTSDNYLMKEMGYKVAQKHADKLRTISHVTGFALPLVFSALAMFIDGYAALAAVVLAWGLCSLGIIVERWLFFAEAKHTVNLYYGATKV</sequence>
<organism evidence="2 3">
    <name type="scientific">Magnetovibrio blakemorei</name>
    <dbReference type="NCBI Taxonomy" id="28181"/>
    <lineage>
        <taxon>Bacteria</taxon>
        <taxon>Pseudomonadati</taxon>
        <taxon>Pseudomonadota</taxon>
        <taxon>Alphaproteobacteria</taxon>
        <taxon>Rhodospirillales</taxon>
        <taxon>Magnetovibrionaceae</taxon>
        <taxon>Magnetovibrio</taxon>
    </lineage>
</organism>
<feature type="transmembrane region" description="Helical" evidence="1">
    <location>
        <begin position="151"/>
        <end position="170"/>
    </location>
</feature>
<keyword evidence="1" id="KW-0472">Membrane</keyword>
<keyword evidence="1" id="KW-0812">Transmembrane</keyword>
<dbReference type="GO" id="GO:0005886">
    <property type="term" value="C:plasma membrane"/>
    <property type="evidence" value="ECO:0007669"/>
    <property type="project" value="TreeGrafter"/>
</dbReference>
<keyword evidence="1" id="KW-1133">Transmembrane helix</keyword>
<feature type="transmembrane region" description="Helical" evidence="1">
    <location>
        <begin position="84"/>
        <end position="104"/>
    </location>
</feature>
<dbReference type="STRING" id="28181.BEN30_14720"/>
<evidence type="ECO:0000256" key="1">
    <source>
        <dbReference type="SAM" id="Phobius"/>
    </source>
</evidence>
<dbReference type="AlphaFoldDB" id="A0A1E5Q513"/>
<reference evidence="3" key="1">
    <citation type="submission" date="2016-07" db="EMBL/GenBank/DDBJ databases">
        <authorList>
            <person name="Florea S."/>
            <person name="Webb J.S."/>
            <person name="Jaromczyk J."/>
            <person name="Schardl C.L."/>
        </authorList>
    </citation>
    <scope>NUCLEOTIDE SEQUENCE [LARGE SCALE GENOMIC DNA]</scope>
    <source>
        <strain evidence="3">MV-1</strain>
    </source>
</reference>
<comment type="caution">
    <text evidence="2">The sequence shown here is derived from an EMBL/GenBank/DDBJ whole genome shotgun (WGS) entry which is preliminary data.</text>
</comment>
<keyword evidence="3" id="KW-1185">Reference proteome</keyword>
<dbReference type="OrthoDB" id="5520897at2"/>
<dbReference type="Proteomes" id="UP000095347">
    <property type="component" value="Unassembled WGS sequence"/>
</dbReference>
<feature type="transmembrane region" description="Helical" evidence="1">
    <location>
        <begin position="277"/>
        <end position="298"/>
    </location>
</feature>
<dbReference type="InterPro" id="IPR007059">
    <property type="entry name" value="DmsC"/>
</dbReference>
<dbReference type="PANTHER" id="PTHR38095">
    <property type="entry name" value="ANAEROBIC DIMETHYL SULFOXIDE REDUCTASE CHAIN YNFH"/>
    <property type="match status" value="1"/>
</dbReference>
<dbReference type="GO" id="GO:0009390">
    <property type="term" value="C:dimethyl sulfoxide reductase complex"/>
    <property type="evidence" value="ECO:0007669"/>
    <property type="project" value="TreeGrafter"/>
</dbReference>
<dbReference type="Pfam" id="PF04976">
    <property type="entry name" value="DmsC"/>
    <property type="match status" value="1"/>
</dbReference>